<evidence type="ECO:0000313" key="7">
    <source>
        <dbReference type="EMBL" id="CAD8654187.1"/>
    </source>
</evidence>
<sequence>MSTAREPLPDVVVYAAFASFFVLLIIVAVKLSKPKKPAARVAPKSAEKKTFTREDVAKHNTREDCWIILKDKVYDITSYVDDHPGADAILNNAGGDSTEGFHGPQHPERVFHMIDDYLIGDLVETKKDS</sequence>
<dbReference type="SMART" id="SM01117">
    <property type="entry name" value="Cyt-b5"/>
    <property type="match status" value="1"/>
</dbReference>
<dbReference type="GO" id="GO:0046872">
    <property type="term" value="F:metal ion binding"/>
    <property type="evidence" value="ECO:0007669"/>
    <property type="project" value="UniProtKB-KW"/>
</dbReference>
<reference evidence="7" key="1">
    <citation type="submission" date="2021-01" db="EMBL/GenBank/DDBJ databases">
        <authorList>
            <person name="Corre E."/>
            <person name="Pelletier E."/>
            <person name="Niang G."/>
            <person name="Scheremetjew M."/>
            <person name="Finn R."/>
            <person name="Kale V."/>
            <person name="Holt S."/>
            <person name="Cochrane G."/>
            <person name="Meng A."/>
            <person name="Brown T."/>
            <person name="Cohen L."/>
        </authorList>
    </citation>
    <scope>NUCLEOTIDE SEQUENCE</scope>
    <source>
        <strain evidence="7">CCMP722</strain>
    </source>
</reference>
<dbReference type="GO" id="GO:0020037">
    <property type="term" value="F:heme binding"/>
    <property type="evidence" value="ECO:0007669"/>
    <property type="project" value="TreeGrafter"/>
</dbReference>
<name>A0A7S0QX03_9CHLO</name>
<evidence type="ECO:0000256" key="1">
    <source>
        <dbReference type="ARBA" id="ARBA00022617"/>
    </source>
</evidence>
<dbReference type="AlphaFoldDB" id="A0A7S0QX03"/>
<keyword evidence="5" id="KW-1133">Transmembrane helix</keyword>
<proteinExistence type="inferred from homology"/>
<keyword evidence="5" id="KW-0812">Transmembrane</keyword>
<keyword evidence="5" id="KW-0472">Membrane</keyword>
<dbReference type="Pfam" id="PF00173">
    <property type="entry name" value="Cyt-b5"/>
    <property type="match status" value="1"/>
</dbReference>
<dbReference type="FunFam" id="3.10.120.10:FF:000007">
    <property type="entry name" value="Sulfite oxidase, mitochondrial"/>
    <property type="match status" value="1"/>
</dbReference>
<dbReference type="SUPFAM" id="SSF55856">
    <property type="entry name" value="Cytochrome b5-like heme/steroid binding domain"/>
    <property type="match status" value="1"/>
</dbReference>
<keyword evidence="2" id="KW-0479">Metal-binding</keyword>
<dbReference type="GO" id="GO:0016020">
    <property type="term" value="C:membrane"/>
    <property type="evidence" value="ECO:0007669"/>
    <property type="project" value="TreeGrafter"/>
</dbReference>
<evidence type="ECO:0000256" key="5">
    <source>
        <dbReference type="SAM" id="Phobius"/>
    </source>
</evidence>
<keyword evidence="3" id="KW-0408">Iron</keyword>
<evidence type="ECO:0000256" key="3">
    <source>
        <dbReference type="ARBA" id="ARBA00023004"/>
    </source>
</evidence>
<gene>
    <name evidence="7" type="ORF">POBO1169_LOCUS3334</name>
</gene>
<dbReference type="PRINTS" id="PR00363">
    <property type="entry name" value="CYTOCHROMEB5"/>
</dbReference>
<dbReference type="InterPro" id="IPR001199">
    <property type="entry name" value="Cyt_B5-like_heme/steroid-bd"/>
</dbReference>
<evidence type="ECO:0000256" key="2">
    <source>
        <dbReference type="ARBA" id="ARBA00022723"/>
    </source>
</evidence>
<feature type="transmembrane region" description="Helical" evidence="5">
    <location>
        <begin position="12"/>
        <end position="31"/>
    </location>
</feature>
<accession>A0A7S0QX03</accession>
<dbReference type="InterPro" id="IPR036400">
    <property type="entry name" value="Cyt_B5-like_heme/steroid_sf"/>
</dbReference>
<dbReference type="PANTHER" id="PTHR19359:SF95">
    <property type="entry name" value="CYTOCHROME B5 TYPE B"/>
    <property type="match status" value="1"/>
</dbReference>
<dbReference type="Gene3D" id="3.10.120.10">
    <property type="entry name" value="Cytochrome b5-like heme/steroid binding domain"/>
    <property type="match status" value="1"/>
</dbReference>
<dbReference type="EMBL" id="HBFA01006438">
    <property type="protein sequence ID" value="CAD8654187.1"/>
    <property type="molecule type" value="Transcribed_RNA"/>
</dbReference>
<keyword evidence="1" id="KW-0349">Heme</keyword>
<dbReference type="PANTHER" id="PTHR19359">
    <property type="entry name" value="CYTOCHROME B5"/>
    <property type="match status" value="1"/>
</dbReference>
<feature type="domain" description="Cytochrome b5 heme-binding" evidence="6">
    <location>
        <begin position="48"/>
        <end position="123"/>
    </location>
</feature>
<protein>
    <recommendedName>
        <fullName evidence="6">Cytochrome b5 heme-binding domain-containing protein</fullName>
    </recommendedName>
</protein>
<dbReference type="InterPro" id="IPR050668">
    <property type="entry name" value="Cytochrome_b5"/>
</dbReference>
<organism evidence="7">
    <name type="scientific">Pyramimonas obovata</name>
    <dbReference type="NCBI Taxonomy" id="1411642"/>
    <lineage>
        <taxon>Eukaryota</taxon>
        <taxon>Viridiplantae</taxon>
        <taxon>Chlorophyta</taxon>
        <taxon>Pyramimonadophyceae</taxon>
        <taxon>Pyramimonadales</taxon>
        <taxon>Pyramimonadaceae</taxon>
        <taxon>Pyramimonas</taxon>
        <taxon>Pyramimonas incertae sedis</taxon>
    </lineage>
</organism>
<comment type="similarity">
    <text evidence="4">Belongs to the cytochrome b5 family.</text>
</comment>
<evidence type="ECO:0000256" key="4">
    <source>
        <dbReference type="ARBA" id="ARBA00038168"/>
    </source>
</evidence>
<dbReference type="PROSITE" id="PS50255">
    <property type="entry name" value="CYTOCHROME_B5_2"/>
    <property type="match status" value="1"/>
</dbReference>
<evidence type="ECO:0000259" key="6">
    <source>
        <dbReference type="PROSITE" id="PS50255"/>
    </source>
</evidence>